<feature type="compositionally biased region" description="Low complexity" evidence="1">
    <location>
        <begin position="7"/>
        <end position="17"/>
    </location>
</feature>
<dbReference type="AlphaFoldDB" id="A0A6G4WQ08"/>
<name>A0A6G4WQ08_9HYPH</name>
<dbReference type="EMBL" id="JAAKZF010000234">
    <property type="protein sequence ID" value="NGO56200.1"/>
    <property type="molecule type" value="Genomic_DNA"/>
</dbReference>
<feature type="region of interest" description="Disordered" evidence="1">
    <location>
        <begin position="1"/>
        <end position="20"/>
    </location>
</feature>
<keyword evidence="3" id="KW-1185">Reference proteome</keyword>
<sequence length="92" mass="10009">MPAKMQRAAGDWAAARPAEARPDMDRANELCLQLLAVLGDEEGPLTAANALKMLTSNFISNVEPTRERAGQYLEGFSKSVAVDLDQLYSGKR</sequence>
<protein>
    <submittedName>
        <fullName evidence="2">Uncharacterized protein</fullName>
    </submittedName>
</protein>
<comment type="caution">
    <text evidence="2">The sequence shown here is derived from an EMBL/GenBank/DDBJ whole genome shotgun (WGS) entry which is preliminary data.</text>
</comment>
<gene>
    <name evidence="2" type="ORF">G6N73_35535</name>
</gene>
<proteinExistence type="predicted"/>
<evidence type="ECO:0000313" key="3">
    <source>
        <dbReference type="Proteomes" id="UP001642900"/>
    </source>
</evidence>
<reference evidence="2 3" key="1">
    <citation type="submission" date="2020-02" db="EMBL/GenBank/DDBJ databases">
        <title>Genome sequence of strain CCNWXJ40-4.</title>
        <authorList>
            <person name="Gao J."/>
            <person name="Sun J."/>
        </authorList>
    </citation>
    <scope>NUCLEOTIDE SEQUENCE [LARGE SCALE GENOMIC DNA]</scope>
    <source>
        <strain evidence="2 3">CCNWXJ 40-4</strain>
    </source>
</reference>
<dbReference type="Proteomes" id="UP001642900">
    <property type="component" value="Unassembled WGS sequence"/>
</dbReference>
<evidence type="ECO:0000313" key="2">
    <source>
        <dbReference type="EMBL" id="NGO56200.1"/>
    </source>
</evidence>
<dbReference type="RefSeq" id="WP_165034519.1">
    <property type="nucleotide sequence ID" value="NZ_JAAKZF010000234.1"/>
</dbReference>
<evidence type="ECO:0000256" key="1">
    <source>
        <dbReference type="SAM" id="MobiDB-lite"/>
    </source>
</evidence>
<organism evidence="2 3">
    <name type="scientific">Allomesorhizobium camelthorni</name>
    <dbReference type="NCBI Taxonomy" id="475069"/>
    <lineage>
        <taxon>Bacteria</taxon>
        <taxon>Pseudomonadati</taxon>
        <taxon>Pseudomonadota</taxon>
        <taxon>Alphaproteobacteria</taxon>
        <taxon>Hyphomicrobiales</taxon>
        <taxon>Phyllobacteriaceae</taxon>
        <taxon>Allomesorhizobium</taxon>
    </lineage>
</organism>
<accession>A0A6G4WQ08</accession>